<proteinExistence type="predicted"/>
<dbReference type="EMBL" id="LXLI01000017">
    <property type="protein sequence ID" value="OFC94600.1"/>
    <property type="molecule type" value="Genomic_DNA"/>
</dbReference>
<evidence type="ECO:0000313" key="2">
    <source>
        <dbReference type="EMBL" id="OFC94600.1"/>
    </source>
</evidence>
<keyword evidence="1" id="KW-0472">Membrane</keyword>
<feature type="transmembrane region" description="Helical" evidence="1">
    <location>
        <begin position="6"/>
        <end position="29"/>
    </location>
</feature>
<name>A0A9X5NB81_BACTU</name>
<protein>
    <submittedName>
        <fullName evidence="2">Uncharacterized protein</fullName>
    </submittedName>
</protein>
<reference evidence="2 3" key="1">
    <citation type="submission" date="2016-04" db="EMBL/GenBank/DDBJ databases">
        <title>Bacillus thuringiensis and Bacillus weihenstephanensis as novel biocontrol agents of wilt causing Verticillium species.</title>
        <authorList>
            <person name="Hollensteiner J."/>
            <person name="Wemheuer F."/>
            <person name="Harting R."/>
            <person name="Kolarzyk A."/>
            <person name="Diaz-Valerio S."/>
            <person name="Poehlein A."/>
            <person name="Brzuszkiewicz E."/>
            <person name="Nesemann K."/>
            <person name="Braus-Stromeyer S."/>
            <person name="Braus G."/>
            <person name="Daniel R."/>
            <person name="Liesegang H."/>
        </authorList>
    </citation>
    <scope>NUCLEOTIDE SEQUENCE [LARGE SCALE GENOMIC DNA]</scope>
    <source>
        <strain evidence="2 3">GOE4</strain>
    </source>
</reference>
<gene>
    <name evidence="2" type="ORF">BTGOE4_09900</name>
</gene>
<organism evidence="2 3">
    <name type="scientific">Bacillus thuringiensis</name>
    <dbReference type="NCBI Taxonomy" id="1428"/>
    <lineage>
        <taxon>Bacteria</taxon>
        <taxon>Bacillati</taxon>
        <taxon>Bacillota</taxon>
        <taxon>Bacilli</taxon>
        <taxon>Bacillales</taxon>
        <taxon>Bacillaceae</taxon>
        <taxon>Bacillus</taxon>
        <taxon>Bacillus cereus group</taxon>
    </lineage>
</organism>
<sequence length="38" mass="4449">MMEESTFSHLMILVAVIGLAGFIQFMEFINKRIMKDEK</sequence>
<accession>A0A9X5NB81</accession>
<dbReference type="AlphaFoldDB" id="A0A9X5NB81"/>
<evidence type="ECO:0000313" key="3">
    <source>
        <dbReference type="Proteomes" id="UP000175994"/>
    </source>
</evidence>
<evidence type="ECO:0000256" key="1">
    <source>
        <dbReference type="SAM" id="Phobius"/>
    </source>
</evidence>
<keyword evidence="1" id="KW-0812">Transmembrane</keyword>
<dbReference type="Proteomes" id="UP000175994">
    <property type="component" value="Unassembled WGS sequence"/>
</dbReference>
<keyword evidence="1" id="KW-1133">Transmembrane helix</keyword>
<comment type="caution">
    <text evidence="2">The sequence shown here is derived from an EMBL/GenBank/DDBJ whole genome shotgun (WGS) entry which is preliminary data.</text>
</comment>